<feature type="transmembrane region" description="Helical" evidence="6">
    <location>
        <begin position="168"/>
        <end position="186"/>
    </location>
</feature>
<protein>
    <recommendedName>
        <fullName evidence="7">ABC-2 type transporter transmembrane domain-containing protein</fullName>
    </recommendedName>
</protein>
<organism evidence="8 9">
    <name type="scientific">Actinomadura vinacea</name>
    <dbReference type="NCBI Taxonomy" id="115336"/>
    <lineage>
        <taxon>Bacteria</taxon>
        <taxon>Bacillati</taxon>
        <taxon>Actinomycetota</taxon>
        <taxon>Actinomycetes</taxon>
        <taxon>Streptosporangiales</taxon>
        <taxon>Thermomonosporaceae</taxon>
        <taxon>Actinomadura</taxon>
    </lineage>
</organism>
<evidence type="ECO:0000313" key="9">
    <source>
        <dbReference type="Proteomes" id="UP001501231"/>
    </source>
</evidence>
<keyword evidence="4 6" id="KW-0472">Membrane</keyword>
<dbReference type="InterPro" id="IPR000412">
    <property type="entry name" value="ABC_2_transport"/>
</dbReference>
<dbReference type="Pfam" id="PF01061">
    <property type="entry name" value="ABC2_membrane"/>
    <property type="match status" value="1"/>
</dbReference>
<evidence type="ECO:0000256" key="3">
    <source>
        <dbReference type="ARBA" id="ARBA00022989"/>
    </source>
</evidence>
<dbReference type="RefSeq" id="WP_344588388.1">
    <property type="nucleotide sequence ID" value="NZ_BAAARW010000006.1"/>
</dbReference>
<evidence type="ECO:0000256" key="1">
    <source>
        <dbReference type="ARBA" id="ARBA00004141"/>
    </source>
</evidence>
<keyword evidence="2 6" id="KW-0812">Transmembrane</keyword>
<gene>
    <name evidence="8" type="ORF">GCM10010191_19950</name>
</gene>
<proteinExistence type="predicted"/>
<evidence type="ECO:0000256" key="2">
    <source>
        <dbReference type="ARBA" id="ARBA00022692"/>
    </source>
</evidence>
<dbReference type="InterPro" id="IPR013525">
    <property type="entry name" value="ABC2_TM"/>
</dbReference>
<evidence type="ECO:0000259" key="7">
    <source>
        <dbReference type="Pfam" id="PF01061"/>
    </source>
</evidence>
<feature type="transmembrane region" description="Helical" evidence="6">
    <location>
        <begin position="223"/>
        <end position="245"/>
    </location>
</feature>
<keyword evidence="5" id="KW-0046">Antibiotic resistance</keyword>
<comment type="subcellular location">
    <subcellularLocation>
        <location evidence="1">Membrane</location>
        <topology evidence="1">Multi-pass membrane protein</topology>
    </subcellularLocation>
</comment>
<evidence type="ECO:0000313" key="8">
    <source>
        <dbReference type="EMBL" id="GAA2410947.1"/>
    </source>
</evidence>
<dbReference type="InterPro" id="IPR051784">
    <property type="entry name" value="Nod_factor_ABC_transporter"/>
</dbReference>
<dbReference type="PIRSF" id="PIRSF006648">
    <property type="entry name" value="DrrB"/>
    <property type="match status" value="1"/>
</dbReference>
<name>A0ABN3IRW1_9ACTN</name>
<accession>A0ABN3IRW1</accession>
<evidence type="ECO:0000256" key="6">
    <source>
        <dbReference type="SAM" id="Phobius"/>
    </source>
</evidence>
<sequence length="261" mass="27240">MNGLRVAFIGGLLSYRALFEWLSPPLFAATMLATPAFQVIFFASFGAAHSTRPAEFFALGNAVQACAMAGIYGVAQTLANERTFGTIGHVLLSPANRVALYLGRSLPHVLTGMVTSLAGLGLTVLITGVTLAPARLGPLLLVLLATSAGSAALGIPLGALGLLNRDTVVGSSVAYFGLLLVSGAAVPAERLPTALRVLGGWLPVGNGVSALRRLFGHGPDGVFTMYLVHEALLGVVAMTLGMVVLRYVERRSRRRGDLDLF</sequence>
<dbReference type="EMBL" id="BAAARW010000006">
    <property type="protein sequence ID" value="GAA2410947.1"/>
    <property type="molecule type" value="Genomic_DNA"/>
</dbReference>
<keyword evidence="3 6" id="KW-1133">Transmembrane helix</keyword>
<feature type="transmembrane region" description="Helical" evidence="6">
    <location>
        <begin position="26"/>
        <end position="44"/>
    </location>
</feature>
<keyword evidence="9" id="KW-1185">Reference proteome</keyword>
<evidence type="ECO:0000256" key="5">
    <source>
        <dbReference type="ARBA" id="ARBA00023251"/>
    </source>
</evidence>
<dbReference type="PANTHER" id="PTHR43229:SF6">
    <property type="entry name" value="ABC-TYPE MULTIDRUG TRANSPORT SYSTEM, PERMEASE COMPONENT"/>
    <property type="match status" value="1"/>
</dbReference>
<feature type="transmembrane region" description="Helical" evidence="6">
    <location>
        <begin position="109"/>
        <end position="132"/>
    </location>
</feature>
<comment type="caution">
    <text evidence="8">The sequence shown here is derived from an EMBL/GenBank/DDBJ whole genome shotgun (WGS) entry which is preliminary data.</text>
</comment>
<evidence type="ECO:0000256" key="4">
    <source>
        <dbReference type="ARBA" id="ARBA00023136"/>
    </source>
</evidence>
<reference evidence="8 9" key="1">
    <citation type="journal article" date="2019" name="Int. J. Syst. Evol. Microbiol.">
        <title>The Global Catalogue of Microorganisms (GCM) 10K type strain sequencing project: providing services to taxonomists for standard genome sequencing and annotation.</title>
        <authorList>
            <consortium name="The Broad Institute Genomics Platform"/>
            <consortium name="The Broad Institute Genome Sequencing Center for Infectious Disease"/>
            <person name="Wu L."/>
            <person name="Ma J."/>
        </authorList>
    </citation>
    <scope>NUCLEOTIDE SEQUENCE [LARGE SCALE GENOMIC DNA]</scope>
    <source>
        <strain evidence="8 9">JCM 3325</strain>
    </source>
</reference>
<feature type="transmembrane region" description="Helical" evidence="6">
    <location>
        <begin position="56"/>
        <end position="75"/>
    </location>
</feature>
<dbReference type="Proteomes" id="UP001501231">
    <property type="component" value="Unassembled WGS sequence"/>
</dbReference>
<dbReference type="PANTHER" id="PTHR43229">
    <property type="entry name" value="NODULATION PROTEIN J"/>
    <property type="match status" value="1"/>
</dbReference>
<feature type="domain" description="ABC-2 type transporter transmembrane" evidence="7">
    <location>
        <begin position="21"/>
        <end position="213"/>
    </location>
</feature>
<feature type="transmembrane region" description="Helical" evidence="6">
    <location>
        <begin position="139"/>
        <end position="162"/>
    </location>
</feature>